<organism evidence="3 4">
    <name type="scientific">Paraburkholderia aspalathi</name>
    <dbReference type="NCBI Taxonomy" id="1324617"/>
    <lineage>
        <taxon>Bacteria</taxon>
        <taxon>Pseudomonadati</taxon>
        <taxon>Pseudomonadota</taxon>
        <taxon>Betaproteobacteria</taxon>
        <taxon>Burkholderiales</taxon>
        <taxon>Burkholderiaceae</taxon>
        <taxon>Paraburkholderia</taxon>
    </lineage>
</organism>
<accession>A0A1I7E5J4</accession>
<dbReference type="RefSeq" id="WP_093637251.1">
    <property type="nucleotide sequence ID" value="NZ_CAJNAU010000098.1"/>
</dbReference>
<evidence type="ECO:0000313" key="3">
    <source>
        <dbReference type="EMBL" id="SFU19217.1"/>
    </source>
</evidence>
<evidence type="ECO:0000256" key="1">
    <source>
        <dbReference type="SAM" id="MobiDB-lite"/>
    </source>
</evidence>
<name>A0A1I7E5J4_9BURK</name>
<sequence>MTNSPLPSSDTAADSPTEGASEIHATSLEHLEEALPEIQHEARLWRDDGWTARVIKNEDDEGWAVAMIKDGEAEPALVGPWTMGRNKKDPKPLDTSAFNTLVKTASEVLRRHEQQLRAQLHKEVRVASADGNDELDITLDIVPDEDEPYALLTALDTFGEQLAQVQVAPNFKLSKASAAAWVENEFRRPG</sequence>
<gene>
    <name evidence="2" type="ORF">R69658_06684</name>
    <name evidence="3" type="ORF">SAMN05192563_101418</name>
</gene>
<proteinExistence type="predicted"/>
<dbReference type="Proteomes" id="UP000674425">
    <property type="component" value="Unassembled WGS sequence"/>
</dbReference>
<dbReference type="OrthoDB" id="8896410at2"/>
<dbReference type="GeneID" id="77193442"/>
<keyword evidence="5" id="KW-1185">Reference proteome</keyword>
<evidence type="ECO:0000313" key="4">
    <source>
        <dbReference type="Proteomes" id="UP000198844"/>
    </source>
</evidence>
<dbReference type="EMBL" id="FPBH01000014">
    <property type="protein sequence ID" value="SFU19217.1"/>
    <property type="molecule type" value="Genomic_DNA"/>
</dbReference>
<protein>
    <submittedName>
        <fullName evidence="3">Uncharacterized protein</fullName>
    </submittedName>
</protein>
<reference evidence="3 4" key="1">
    <citation type="submission" date="2016-10" db="EMBL/GenBank/DDBJ databases">
        <authorList>
            <person name="de Groot N.N."/>
        </authorList>
    </citation>
    <scope>NUCLEOTIDE SEQUENCE [LARGE SCALE GENOMIC DNA]</scope>
    <source>
        <strain evidence="3 4">LMG 27731</strain>
    </source>
</reference>
<dbReference type="EMBL" id="CAJNAU010000098">
    <property type="protein sequence ID" value="CAE6840039.1"/>
    <property type="molecule type" value="Genomic_DNA"/>
</dbReference>
<dbReference type="Proteomes" id="UP000198844">
    <property type="component" value="Unassembled WGS sequence"/>
</dbReference>
<reference evidence="2 5" key="2">
    <citation type="submission" date="2021-02" db="EMBL/GenBank/DDBJ databases">
        <authorList>
            <person name="Vanwijnsberghe S."/>
        </authorList>
    </citation>
    <scope>NUCLEOTIDE SEQUENCE [LARGE SCALE GENOMIC DNA]</scope>
    <source>
        <strain evidence="2 5">R-69658</strain>
    </source>
</reference>
<evidence type="ECO:0000313" key="5">
    <source>
        <dbReference type="Proteomes" id="UP000674425"/>
    </source>
</evidence>
<feature type="region of interest" description="Disordered" evidence="1">
    <location>
        <begin position="1"/>
        <end position="24"/>
    </location>
</feature>
<evidence type="ECO:0000313" key="2">
    <source>
        <dbReference type="EMBL" id="CAE6840039.1"/>
    </source>
</evidence>
<dbReference type="AlphaFoldDB" id="A0A1I7E5J4"/>
<feature type="compositionally biased region" description="Polar residues" evidence="1">
    <location>
        <begin position="1"/>
        <end position="14"/>
    </location>
</feature>